<accession>A0ABY7PUZ6</accession>
<dbReference type="InterPro" id="IPR029063">
    <property type="entry name" value="SAM-dependent_MTases_sf"/>
</dbReference>
<dbReference type="Proteomes" id="UP001211872">
    <property type="component" value="Plasmid unnamed2"/>
</dbReference>
<organism evidence="2 3">
    <name type="scientific">Hymenobacter yonginensis</name>
    <dbReference type="NCBI Taxonomy" id="748197"/>
    <lineage>
        <taxon>Bacteria</taxon>
        <taxon>Pseudomonadati</taxon>
        <taxon>Bacteroidota</taxon>
        <taxon>Cytophagia</taxon>
        <taxon>Cytophagales</taxon>
        <taxon>Hymenobacteraceae</taxon>
        <taxon>Hymenobacter</taxon>
    </lineage>
</organism>
<evidence type="ECO:0000259" key="1">
    <source>
        <dbReference type="Pfam" id="PF13649"/>
    </source>
</evidence>
<dbReference type="EMBL" id="CP115397">
    <property type="protein sequence ID" value="WBO86731.1"/>
    <property type="molecule type" value="Genomic_DNA"/>
</dbReference>
<protein>
    <submittedName>
        <fullName evidence="2">Methyltransferase domain-containing protein</fullName>
    </submittedName>
</protein>
<geneLocation type="plasmid" evidence="2 3">
    <name>unnamed2</name>
</geneLocation>
<dbReference type="GO" id="GO:0008168">
    <property type="term" value="F:methyltransferase activity"/>
    <property type="evidence" value="ECO:0007669"/>
    <property type="project" value="UniProtKB-KW"/>
</dbReference>
<dbReference type="Gene3D" id="3.40.50.150">
    <property type="entry name" value="Vaccinia Virus protein VP39"/>
    <property type="match status" value="1"/>
</dbReference>
<keyword evidence="3" id="KW-1185">Reference proteome</keyword>
<evidence type="ECO:0000313" key="2">
    <source>
        <dbReference type="EMBL" id="WBO86731.1"/>
    </source>
</evidence>
<evidence type="ECO:0000313" key="3">
    <source>
        <dbReference type="Proteomes" id="UP001211872"/>
    </source>
</evidence>
<keyword evidence="2" id="KW-0489">Methyltransferase</keyword>
<dbReference type="RefSeq" id="WP_270129397.1">
    <property type="nucleotide sequence ID" value="NZ_CP115397.1"/>
</dbReference>
<dbReference type="SUPFAM" id="SSF53335">
    <property type="entry name" value="S-adenosyl-L-methionine-dependent methyltransferases"/>
    <property type="match status" value="1"/>
</dbReference>
<keyword evidence="2" id="KW-0808">Transferase</keyword>
<reference evidence="2 3" key="1">
    <citation type="journal article" date="2011" name="Int. J. Syst. Evol. Microbiol.">
        <title>Hymenobacter yonginensis sp. nov., isolated from a mesotrophic artificial lake.</title>
        <authorList>
            <person name="Joung Y."/>
            <person name="Cho S.H."/>
            <person name="Kim H."/>
            <person name="Kim S.B."/>
            <person name="Joh K."/>
        </authorList>
    </citation>
    <scope>NUCLEOTIDE SEQUENCE [LARGE SCALE GENOMIC DNA]</scope>
    <source>
        <strain evidence="2 3">KCTC 22745</strain>
    </source>
</reference>
<dbReference type="CDD" id="cd02440">
    <property type="entry name" value="AdoMet_MTases"/>
    <property type="match status" value="1"/>
</dbReference>
<dbReference type="Pfam" id="PF13649">
    <property type="entry name" value="Methyltransf_25"/>
    <property type="match status" value="1"/>
</dbReference>
<keyword evidence="2" id="KW-0614">Plasmid</keyword>
<proteinExistence type="predicted"/>
<feature type="domain" description="Methyltransferase" evidence="1">
    <location>
        <begin position="44"/>
        <end position="143"/>
    </location>
</feature>
<dbReference type="InterPro" id="IPR041698">
    <property type="entry name" value="Methyltransf_25"/>
</dbReference>
<name>A0ABY7PUZ6_9BACT</name>
<gene>
    <name evidence="2" type="ORF">O9Z63_20840</name>
</gene>
<dbReference type="GO" id="GO:0032259">
    <property type="term" value="P:methylation"/>
    <property type="evidence" value="ECO:0007669"/>
    <property type="project" value="UniProtKB-KW"/>
</dbReference>
<sequence>MLLSFLKEYLHHPAMTGALAPSSAHLARRMAAQIDFDRAHCLVEYGPGTGVFTDVLIRQRRPGTVVVAIEANPAFCRLLRARYSGVPHVHIIHGSAGRAGECLRQLGLPAADYVVSGLPFASLPRQVSRQILGTTRRLLRPGGKLVLFQYTTRKKKLFDECFTLCRQSRVLLNFPPAFVLTYAARHEAEATA</sequence>